<organism evidence="1 2">
    <name type="scientific">Lysobacter yananisis</name>
    <dbReference type="NCBI Taxonomy" id="1003114"/>
    <lineage>
        <taxon>Bacteria</taxon>
        <taxon>Pseudomonadati</taxon>
        <taxon>Pseudomonadota</taxon>
        <taxon>Gammaproteobacteria</taxon>
        <taxon>Lysobacterales</taxon>
        <taxon>Lysobacteraceae</taxon>
        <taxon>Lysobacter</taxon>
    </lineage>
</organism>
<keyword evidence="2" id="KW-1185">Reference proteome</keyword>
<name>A0ABY9P8I5_9GAMM</name>
<dbReference type="EMBL" id="CP133568">
    <property type="protein sequence ID" value="WMT02668.1"/>
    <property type="molecule type" value="Genomic_DNA"/>
</dbReference>
<accession>A0ABY9P8I5</accession>
<evidence type="ECO:0000313" key="1">
    <source>
        <dbReference type="EMBL" id="WMT02668.1"/>
    </source>
</evidence>
<sequence>MAASSDATTAQRTAFIDLKYFLITVVRARVRARAANVRTHAPQGRARLVETESAQAFAAAPKR</sequence>
<dbReference type="Proteomes" id="UP001229313">
    <property type="component" value="Chromosome"/>
</dbReference>
<proteinExistence type="predicted"/>
<protein>
    <submittedName>
        <fullName evidence="1">Uncharacterized protein</fullName>
    </submittedName>
</protein>
<reference evidence="1 2" key="1">
    <citation type="submission" date="2023-08" db="EMBL/GenBank/DDBJ databases">
        <title>The whole genome sequence of Lysobacter yananisis.</title>
        <authorList>
            <person name="Sun H."/>
        </authorList>
    </citation>
    <scope>NUCLEOTIDE SEQUENCE [LARGE SCALE GENOMIC DNA]</scope>
    <source>
        <strain evidence="1 2">SNNU513</strain>
    </source>
</reference>
<dbReference type="RefSeq" id="WP_309151645.1">
    <property type="nucleotide sequence ID" value="NZ_CP133568.1"/>
</dbReference>
<evidence type="ECO:0000313" key="2">
    <source>
        <dbReference type="Proteomes" id="UP001229313"/>
    </source>
</evidence>
<gene>
    <name evidence="1" type="ORF">RDV84_22315</name>
</gene>